<protein>
    <submittedName>
        <fullName evidence="1">Uncharacterized protein</fullName>
    </submittedName>
</protein>
<organism evidence="1 2">
    <name type="scientific">Rhizobium miluonense</name>
    <dbReference type="NCBI Taxonomy" id="411945"/>
    <lineage>
        <taxon>Bacteria</taxon>
        <taxon>Pseudomonadati</taxon>
        <taxon>Pseudomonadota</taxon>
        <taxon>Alphaproteobacteria</taxon>
        <taxon>Hyphomicrobiales</taxon>
        <taxon>Rhizobiaceae</taxon>
        <taxon>Rhizobium/Agrobacterium group</taxon>
        <taxon>Rhizobium</taxon>
    </lineage>
</organism>
<name>A0A1C3U201_9HYPH</name>
<evidence type="ECO:0000313" key="1">
    <source>
        <dbReference type="EMBL" id="SCB09484.1"/>
    </source>
</evidence>
<dbReference type="Proteomes" id="UP000199435">
    <property type="component" value="Unassembled WGS sequence"/>
</dbReference>
<dbReference type="AlphaFoldDB" id="A0A1C3U201"/>
<proteinExistence type="predicted"/>
<dbReference type="EMBL" id="FMAH01000001">
    <property type="protein sequence ID" value="SCB09484.1"/>
    <property type="molecule type" value="Genomic_DNA"/>
</dbReference>
<gene>
    <name evidence="1" type="ORF">GA0061102_1001355</name>
</gene>
<evidence type="ECO:0000313" key="2">
    <source>
        <dbReference type="Proteomes" id="UP000199435"/>
    </source>
</evidence>
<keyword evidence="2" id="KW-1185">Reference proteome</keyword>
<reference evidence="2" key="1">
    <citation type="submission" date="2016-08" db="EMBL/GenBank/DDBJ databases">
        <authorList>
            <person name="Varghese N."/>
            <person name="Submissions Spin"/>
        </authorList>
    </citation>
    <scope>NUCLEOTIDE SEQUENCE [LARGE SCALE GENOMIC DNA]</scope>
    <source>
        <strain evidence="2">HAMBI 2971</strain>
    </source>
</reference>
<accession>A0A1C3U201</accession>
<sequence>MTCAQTRDLHEVARYLIGRREMAAMEEDSAGRCRVSAKGIAKWKFLLSSPISRQVPSYTSGEPNVFQRNSLVLK</sequence>